<evidence type="ECO:0000313" key="2">
    <source>
        <dbReference type="EMBL" id="KIW44767.1"/>
    </source>
</evidence>
<dbReference type="RefSeq" id="XP_016264983.1">
    <property type="nucleotide sequence ID" value="XM_016403978.1"/>
</dbReference>
<dbReference type="OrthoDB" id="4274525at2759"/>
<dbReference type="SUPFAM" id="SSF54427">
    <property type="entry name" value="NTF2-like"/>
    <property type="match status" value="1"/>
</dbReference>
<reference evidence="2 3" key="1">
    <citation type="submission" date="2015-01" db="EMBL/GenBank/DDBJ databases">
        <title>The Genome Sequence of Exophiala oligosperma CBS72588.</title>
        <authorList>
            <consortium name="The Broad Institute Genomics Platform"/>
            <person name="Cuomo C."/>
            <person name="de Hoog S."/>
            <person name="Gorbushina A."/>
            <person name="Stielow B."/>
            <person name="Teixiera M."/>
            <person name="Abouelleil A."/>
            <person name="Chapman S.B."/>
            <person name="Priest M."/>
            <person name="Young S.K."/>
            <person name="Wortman J."/>
            <person name="Nusbaum C."/>
            <person name="Birren B."/>
        </authorList>
    </citation>
    <scope>NUCLEOTIDE SEQUENCE [LARGE SCALE GENOMIC DNA]</scope>
    <source>
        <strain evidence="2 3">CBS 72588</strain>
    </source>
</reference>
<dbReference type="EMBL" id="KN847334">
    <property type="protein sequence ID" value="KIW44767.1"/>
    <property type="molecule type" value="Genomic_DNA"/>
</dbReference>
<dbReference type="InterPro" id="IPR032710">
    <property type="entry name" value="NTF2-like_dom_sf"/>
</dbReference>
<sequence length="164" mass="18624">MAPVMSDREQIQNVVSLYCRCQDTRDWDRMRLVFTPDAICDYPSPPLARFENLKDLGEQMGALLKDLKTLHNITTHYIEFTSDTTARSEAYTVAYHWGTGDREGQCCVATAIATDEFVKGVFDGKECWRIKFRKFVIPAPPVGDVGLLFPTGNTTMPKEYMISQ</sequence>
<dbReference type="AlphaFoldDB" id="A0A0D2C4P8"/>
<dbReference type="Proteomes" id="UP000053342">
    <property type="component" value="Unassembled WGS sequence"/>
</dbReference>
<organism evidence="2 3">
    <name type="scientific">Exophiala oligosperma</name>
    <dbReference type="NCBI Taxonomy" id="215243"/>
    <lineage>
        <taxon>Eukaryota</taxon>
        <taxon>Fungi</taxon>
        <taxon>Dikarya</taxon>
        <taxon>Ascomycota</taxon>
        <taxon>Pezizomycotina</taxon>
        <taxon>Eurotiomycetes</taxon>
        <taxon>Chaetothyriomycetidae</taxon>
        <taxon>Chaetothyriales</taxon>
        <taxon>Herpotrichiellaceae</taxon>
        <taxon>Exophiala</taxon>
    </lineage>
</organism>
<keyword evidence="3" id="KW-1185">Reference proteome</keyword>
<evidence type="ECO:0000259" key="1">
    <source>
        <dbReference type="Pfam" id="PF13577"/>
    </source>
</evidence>
<gene>
    <name evidence="2" type="ORF">PV06_03215</name>
</gene>
<name>A0A0D2C4P8_9EURO</name>
<accession>A0A0D2C4P8</accession>
<dbReference type="Gene3D" id="3.10.450.50">
    <property type="match status" value="1"/>
</dbReference>
<evidence type="ECO:0000313" key="3">
    <source>
        <dbReference type="Proteomes" id="UP000053342"/>
    </source>
</evidence>
<dbReference type="InterPro" id="IPR037401">
    <property type="entry name" value="SnoaL-like"/>
</dbReference>
<feature type="domain" description="SnoaL-like" evidence="1">
    <location>
        <begin position="5"/>
        <end position="134"/>
    </location>
</feature>
<dbReference type="Pfam" id="PF13577">
    <property type="entry name" value="SnoaL_4"/>
    <property type="match status" value="1"/>
</dbReference>
<dbReference type="CDD" id="cd00531">
    <property type="entry name" value="NTF2_like"/>
    <property type="match status" value="1"/>
</dbReference>
<dbReference type="HOGENOM" id="CLU_106738_5_2_1"/>
<dbReference type="VEuPathDB" id="FungiDB:PV06_03215"/>
<proteinExistence type="predicted"/>
<dbReference type="GeneID" id="27355289"/>
<protein>
    <recommendedName>
        <fullName evidence="1">SnoaL-like domain-containing protein</fullName>
    </recommendedName>
</protein>